<dbReference type="Proteomes" id="UP001054811">
    <property type="component" value="Chromosome"/>
</dbReference>
<evidence type="ECO:0008006" key="4">
    <source>
        <dbReference type="Google" id="ProtNLM"/>
    </source>
</evidence>
<keyword evidence="1" id="KW-0732">Signal</keyword>
<feature type="chain" id="PRO_5045622122" description="Alpha/beta hydrolase" evidence="1">
    <location>
        <begin position="32"/>
        <end position="319"/>
    </location>
</feature>
<evidence type="ECO:0000313" key="2">
    <source>
        <dbReference type="EMBL" id="UUT34711.1"/>
    </source>
</evidence>
<dbReference type="EMBL" id="CP091139">
    <property type="protein sequence ID" value="UUT34711.1"/>
    <property type="molecule type" value="Genomic_DNA"/>
</dbReference>
<dbReference type="InterPro" id="IPR006311">
    <property type="entry name" value="TAT_signal"/>
</dbReference>
<sequence>MRRFQRRTITGVLMAAALTGAGLVAAPAAQAQTTEVVGRLDDTTPYRFVVPDDWNGTVFVDLDFAGSATLSGAVQALVDGGAAYGGTTRTVTGWDIASAIDNQVEALDRFEDAMGTPRRAIATGSSMGGFVAAGVAQAPAGRGGRRRLVLRRSVRGRLAVEPEARHRLRPVTVALDPAGELPVIDIPADIGGAVDAWRGRLASAQATPEGRARIALAAAIGQLPAWSESAPRPSSRDAEAYQEGWYGALAADGLPYIGQAMSSRRRHRDAHWRQPVLEHRRRLRAAVLRAVRRRPQGREAALPCRRAVAGRRPRHRRCR</sequence>
<feature type="signal peptide" evidence="1">
    <location>
        <begin position="1"/>
        <end position="31"/>
    </location>
</feature>
<dbReference type="InterPro" id="IPR029058">
    <property type="entry name" value="AB_hydrolase_fold"/>
</dbReference>
<name>A0ABY5NHV1_9MICO</name>
<accession>A0ABY5NHV1</accession>
<reference evidence="2" key="1">
    <citation type="submission" date="2022-01" db="EMBL/GenBank/DDBJ databases">
        <title>Microbacterium eymi and Microbacterium rhizovicinus sp. nov., isolated from the rhizospheric soil of Elymus tsukushiensis, a plant native to the Dokdo Islands, Republic of Korea.</title>
        <authorList>
            <person name="Hwang Y.J."/>
        </authorList>
    </citation>
    <scope>NUCLEOTIDE SEQUENCE</scope>
    <source>
        <strain evidence="2">KUDC0405</strain>
    </source>
</reference>
<dbReference type="PROSITE" id="PS51318">
    <property type="entry name" value="TAT"/>
    <property type="match status" value="1"/>
</dbReference>
<gene>
    <name evidence="2" type="ORF">L2X98_30025</name>
</gene>
<evidence type="ECO:0000313" key="3">
    <source>
        <dbReference type="Proteomes" id="UP001054811"/>
    </source>
</evidence>
<dbReference type="SUPFAM" id="SSF53474">
    <property type="entry name" value="alpha/beta-Hydrolases"/>
    <property type="match status" value="1"/>
</dbReference>
<protein>
    <recommendedName>
        <fullName evidence="4">Alpha/beta hydrolase</fullName>
    </recommendedName>
</protein>
<dbReference type="RefSeq" id="WP_259611237.1">
    <property type="nucleotide sequence ID" value="NZ_CP091139.2"/>
</dbReference>
<keyword evidence="3" id="KW-1185">Reference proteome</keyword>
<proteinExistence type="predicted"/>
<evidence type="ECO:0000256" key="1">
    <source>
        <dbReference type="SAM" id="SignalP"/>
    </source>
</evidence>
<organism evidence="2 3">
    <name type="scientific">Microbacterium elymi</name>
    <dbReference type="NCBI Taxonomy" id="2909587"/>
    <lineage>
        <taxon>Bacteria</taxon>
        <taxon>Bacillati</taxon>
        <taxon>Actinomycetota</taxon>
        <taxon>Actinomycetes</taxon>
        <taxon>Micrococcales</taxon>
        <taxon>Microbacteriaceae</taxon>
        <taxon>Microbacterium</taxon>
    </lineage>
</organism>